<dbReference type="Proteomes" id="UP000184076">
    <property type="component" value="Unassembled WGS sequence"/>
</dbReference>
<proteinExistence type="predicted"/>
<sequence length="109" mass="12213">MNVNALQIPPLGSDTESSGDPVRRQKEELRKACRDFESLLSAYLFKSMRSAVPRAEDPEHARTIYESLFDEALAQECAEQGSLGLGELLYRQLEPLIHEPGSPRKAKRA</sequence>
<accession>A0A1M4UZF6</accession>
<organism evidence="3 4">
    <name type="scientific">Desulfacinum infernum DSM 9756</name>
    <dbReference type="NCBI Taxonomy" id="1121391"/>
    <lineage>
        <taxon>Bacteria</taxon>
        <taxon>Pseudomonadati</taxon>
        <taxon>Thermodesulfobacteriota</taxon>
        <taxon>Syntrophobacteria</taxon>
        <taxon>Syntrophobacterales</taxon>
        <taxon>Syntrophobacteraceae</taxon>
        <taxon>Desulfacinum</taxon>
    </lineage>
</organism>
<dbReference type="STRING" id="1121391.SAMN02745206_00601"/>
<keyword evidence="3" id="KW-0282">Flagellum</keyword>
<dbReference type="AlphaFoldDB" id="A0A1M4UZF6"/>
<dbReference type="OrthoDB" id="9796740at2"/>
<feature type="domain" description="Flagellar protein FlgJ N-terminal" evidence="2">
    <location>
        <begin position="46"/>
        <end position="92"/>
    </location>
</feature>
<keyword evidence="4" id="KW-1185">Reference proteome</keyword>
<dbReference type="Pfam" id="PF10135">
    <property type="entry name" value="Rod-binding"/>
    <property type="match status" value="1"/>
</dbReference>
<evidence type="ECO:0000313" key="3">
    <source>
        <dbReference type="EMBL" id="SHE62062.1"/>
    </source>
</evidence>
<keyword evidence="3" id="KW-0969">Cilium</keyword>
<gene>
    <name evidence="3" type="ORF">SAMN02745206_00601</name>
</gene>
<reference evidence="4" key="1">
    <citation type="submission" date="2016-11" db="EMBL/GenBank/DDBJ databases">
        <authorList>
            <person name="Varghese N."/>
            <person name="Submissions S."/>
        </authorList>
    </citation>
    <scope>NUCLEOTIDE SEQUENCE [LARGE SCALE GENOMIC DNA]</scope>
    <source>
        <strain evidence="4">DSM 9756</strain>
    </source>
</reference>
<evidence type="ECO:0000313" key="4">
    <source>
        <dbReference type="Proteomes" id="UP000184076"/>
    </source>
</evidence>
<dbReference type="InterPro" id="IPR019301">
    <property type="entry name" value="Flagellar_prot_FlgJ_N"/>
</dbReference>
<feature type="region of interest" description="Disordered" evidence="1">
    <location>
        <begin position="1"/>
        <end position="27"/>
    </location>
</feature>
<name>A0A1M4UZF6_9BACT</name>
<evidence type="ECO:0000259" key="2">
    <source>
        <dbReference type="Pfam" id="PF10135"/>
    </source>
</evidence>
<evidence type="ECO:0000256" key="1">
    <source>
        <dbReference type="SAM" id="MobiDB-lite"/>
    </source>
</evidence>
<keyword evidence="3" id="KW-0966">Cell projection</keyword>
<dbReference type="EMBL" id="FQVB01000005">
    <property type="protein sequence ID" value="SHE62062.1"/>
    <property type="molecule type" value="Genomic_DNA"/>
</dbReference>
<protein>
    <submittedName>
        <fullName evidence="3">Flagellar protein FlgJ</fullName>
    </submittedName>
</protein>
<dbReference type="RefSeq" id="WP_084076042.1">
    <property type="nucleotide sequence ID" value="NZ_FQVB01000005.1"/>
</dbReference>